<organism evidence="1 2">
    <name type="scientific">Streptomyces poriferorum</name>
    <dbReference type="NCBI Taxonomy" id="2798799"/>
    <lineage>
        <taxon>Bacteria</taxon>
        <taxon>Bacillati</taxon>
        <taxon>Actinomycetota</taxon>
        <taxon>Actinomycetes</taxon>
        <taxon>Kitasatosporales</taxon>
        <taxon>Streptomycetaceae</taxon>
        <taxon>Streptomyces</taxon>
    </lineage>
</organism>
<protein>
    <recommendedName>
        <fullName evidence="3">SUKH-3 immunity protein of toxin-antitoxin system</fullName>
    </recommendedName>
</protein>
<dbReference type="Proteomes" id="UP001235744">
    <property type="component" value="Chromosome"/>
</dbReference>
<sequence length="141" mass="15801">MSRSRDIEITFARTQAVSDLVAALERGGWAFGEGKIRYLVDPDFFDWDEVGVSERSKAMRELEAASAQLGCGFQMAWGDEGQEASFLLLDSGRLLSVSPFAELAFRGDTGMFLDHEWYLSRVMPVLFDRGVNGFSCRDLQD</sequence>
<evidence type="ECO:0000313" key="1">
    <source>
        <dbReference type="EMBL" id="WLQ53981.1"/>
    </source>
</evidence>
<dbReference type="RefSeq" id="WP_306072489.1">
    <property type="nucleotide sequence ID" value="NZ_CP120988.1"/>
</dbReference>
<dbReference type="EMBL" id="CP120988">
    <property type="protein sequence ID" value="WLQ53981.1"/>
    <property type="molecule type" value="Genomic_DNA"/>
</dbReference>
<accession>A0ABY9IH46</accession>
<gene>
    <name evidence="1" type="ORF">P8A19_00230</name>
</gene>
<proteinExistence type="predicted"/>
<keyword evidence="2" id="KW-1185">Reference proteome</keyword>
<reference evidence="1 2" key="1">
    <citation type="submission" date="2023-03" db="EMBL/GenBank/DDBJ databases">
        <title>Isolation and description of six Streptomyces strains from soil environments, able to metabolize different microbial glucans.</title>
        <authorList>
            <person name="Widen T."/>
            <person name="Larsbrink J."/>
        </authorList>
    </citation>
    <scope>NUCLEOTIDE SEQUENCE [LARGE SCALE GENOMIC DNA]</scope>
    <source>
        <strain evidence="1 2">Alt2</strain>
    </source>
</reference>
<evidence type="ECO:0000313" key="2">
    <source>
        <dbReference type="Proteomes" id="UP001235744"/>
    </source>
</evidence>
<evidence type="ECO:0008006" key="3">
    <source>
        <dbReference type="Google" id="ProtNLM"/>
    </source>
</evidence>
<name>A0ABY9IH46_9ACTN</name>